<keyword evidence="2" id="KW-0560">Oxidoreductase</keyword>
<organism evidence="3">
    <name type="scientific">marine metagenome</name>
    <dbReference type="NCBI Taxonomy" id="408172"/>
    <lineage>
        <taxon>unclassified sequences</taxon>
        <taxon>metagenomes</taxon>
        <taxon>ecological metagenomes</taxon>
    </lineage>
</organism>
<accession>A0A382CF26</accession>
<dbReference type="AlphaFoldDB" id="A0A382CF26"/>
<comment type="similarity">
    <text evidence="1">Belongs to the short-chain dehydrogenases/reductases (SDR) family.</text>
</comment>
<dbReference type="InterPro" id="IPR036291">
    <property type="entry name" value="NAD(P)-bd_dom_sf"/>
</dbReference>
<dbReference type="Pfam" id="PF00106">
    <property type="entry name" value="adh_short"/>
    <property type="match status" value="1"/>
</dbReference>
<sequence>VGVIELGSMTKLLLITGASAGIGLSTASRFLSDGYTVVNLSRRPCPLEGVQHLRCDLAQQDFLEKIRSALELLLSQADRVSIIHNASRLSNDTATNTPSDEFRDVLEINIVAPNTLNRFVIPYMKHGSSVLFVGSTLSEKAVPGSYTYVTSKHGMIGMMRAVCQDLAGTGIHTACVCPGFTDTEMLREHVPADALEAVSGMSAFGRLIEPTEIAETLFWAASNPVINGSVMHANLGQIET</sequence>
<dbReference type="SUPFAM" id="SSF51735">
    <property type="entry name" value="NAD(P)-binding Rossmann-fold domains"/>
    <property type="match status" value="1"/>
</dbReference>
<reference evidence="3" key="1">
    <citation type="submission" date="2018-05" db="EMBL/GenBank/DDBJ databases">
        <authorList>
            <person name="Lanie J.A."/>
            <person name="Ng W.-L."/>
            <person name="Kazmierczak K.M."/>
            <person name="Andrzejewski T.M."/>
            <person name="Davidsen T.M."/>
            <person name="Wayne K.J."/>
            <person name="Tettelin H."/>
            <person name="Glass J.I."/>
            <person name="Rusch D."/>
            <person name="Podicherti R."/>
            <person name="Tsui H.-C.T."/>
            <person name="Winkler M.E."/>
        </authorList>
    </citation>
    <scope>NUCLEOTIDE SEQUENCE</scope>
</reference>
<evidence type="ECO:0000256" key="2">
    <source>
        <dbReference type="ARBA" id="ARBA00023002"/>
    </source>
</evidence>
<dbReference type="PANTHER" id="PTHR43477">
    <property type="entry name" value="DIHYDROANTICAPSIN 7-DEHYDROGENASE"/>
    <property type="match status" value="1"/>
</dbReference>
<dbReference type="PROSITE" id="PS00061">
    <property type="entry name" value="ADH_SHORT"/>
    <property type="match status" value="1"/>
</dbReference>
<dbReference type="PRINTS" id="PR00081">
    <property type="entry name" value="GDHRDH"/>
</dbReference>
<evidence type="ECO:0000256" key="1">
    <source>
        <dbReference type="ARBA" id="ARBA00006484"/>
    </source>
</evidence>
<dbReference type="Gene3D" id="3.40.50.720">
    <property type="entry name" value="NAD(P)-binding Rossmann-like Domain"/>
    <property type="match status" value="1"/>
</dbReference>
<protein>
    <recommendedName>
        <fullName evidence="4">Short-chain dehydrogenase</fullName>
    </recommendedName>
</protein>
<dbReference type="InterPro" id="IPR051122">
    <property type="entry name" value="SDR_DHRS6-like"/>
</dbReference>
<dbReference type="EMBL" id="UINC01034103">
    <property type="protein sequence ID" value="SVB24419.1"/>
    <property type="molecule type" value="Genomic_DNA"/>
</dbReference>
<feature type="non-terminal residue" evidence="3">
    <location>
        <position position="1"/>
    </location>
</feature>
<dbReference type="PANTHER" id="PTHR43477:SF1">
    <property type="entry name" value="DIHYDROANTICAPSIN 7-DEHYDROGENASE"/>
    <property type="match status" value="1"/>
</dbReference>
<name>A0A382CF26_9ZZZZ</name>
<gene>
    <name evidence="3" type="ORF">METZ01_LOCUS177273</name>
</gene>
<dbReference type="GO" id="GO:0016491">
    <property type="term" value="F:oxidoreductase activity"/>
    <property type="evidence" value="ECO:0007669"/>
    <property type="project" value="UniProtKB-KW"/>
</dbReference>
<proteinExistence type="inferred from homology"/>
<evidence type="ECO:0008006" key="4">
    <source>
        <dbReference type="Google" id="ProtNLM"/>
    </source>
</evidence>
<dbReference type="InterPro" id="IPR020904">
    <property type="entry name" value="Sc_DH/Rdtase_CS"/>
</dbReference>
<dbReference type="CDD" id="cd05233">
    <property type="entry name" value="SDR_c"/>
    <property type="match status" value="1"/>
</dbReference>
<evidence type="ECO:0000313" key="3">
    <source>
        <dbReference type="EMBL" id="SVB24419.1"/>
    </source>
</evidence>
<dbReference type="InterPro" id="IPR002347">
    <property type="entry name" value="SDR_fam"/>
</dbReference>